<gene>
    <name evidence="1" type="ORF">B5D07_07470</name>
</gene>
<comment type="caution">
    <text evidence="1">The sequence shown here is derived from an EMBL/GenBank/DDBJ whole genome shotgun (WGS) entry which is preliminary data.</text>
</comment>
<sequence>MSYFDSRVGECPVWQVVLIRVVEVEVSLDMTVFVAGAKCDNLVLRIELISVILRNFHLGH</sequence>
<name>A0A1V4FL01_LIMRT</name>
<evidence type="ECO:0000313" key="2">
    <source>
        <dbReference type="Proteomes" id="UP000189795"/>
    </source>
</evidence>
<dbReference type="Proteomes" id="UP000189795">
    <property type="component" value="Unassembled WGS sequence"/>
</dbReference>
<protein>
    <submittedName>
        <fullName evidence="1">Uncharacterized protein</fullName>
    </submittedName>
</protein>
<dbReference type="EMBL" id="MWVS01000084">
    <property type="protein sequence ID" value="OPG88088.1"/>
    <property type="molecule type" value="Genomic_DNA"/>
</dbReference>
<evidence type="ECO:0000313" key="1">
    <source>
        <dbReference type="EMBL" id="OPG88088.1"/>
    </source>
</evidence>
<accession>A0A1V4FL01</accession>
<proteinExistence type="predicted"/>
<dbReference type="AlphaFoldDB" id="A0A1V4FL01"/>
<reference evidence="1 2" key="1">
    <citation type="submission" date="2017-03" db="EMBL/GenBank/DDBJ databases">
        <title>Antibiotic resistance of probiotic microorganisms.</title>
        <authorList>
            <person name="Sanudo A.I."/>
            <person name="Olivares M."/>
            <person name="Banuelos O."/>
        </authorList>
    </citation>
    <scope>NUCLEOTIDE SEQUENCE [LARGE SCALE GENOMIC DNA]</scope>
    <source>
        <strain evidence="1 2">CECT8605</strain>
    </source>
</reference>
<organism evidence="1 2">
    <name type="scientific">Limosilactobacillus reuteri</name>
    <name type="common">Lactobacillus reuteri</name>
    <dbReference type="NCBI Taxonomy" id="1598"/>
    <lineage>
        <taxon>Bacteria</taxon>
        <taxon>Bacillati</taxon>
        <taxon>Bacillota</taxon>
        <taxon>Bacilli</taxon>
        <taxon>Lactobacillales</taxon>
        <taxon>Lactobacillaceae</taxon>
        <taxon>Limosilactobacillus</taxon>
    </lineage>
</organism>